<name>B3RH27_9CAUD</name>
<sequence>MIELFRFNGPAPFSIIFWQRNGEYVSKTICYTKEEECEAISRFYTPNDFYSTFDAAIIRREKEVKVYSRWKSDWIITGTGTAGC</sequence>
<dbReference type="GeneID" id="5687527"/>
<protein>
    <submittedName>
        <fullName evidence="1">Uncharacterized protein</fullName>
    </submittedName>
</protein>
<dbReference type="Proteomes" id="UP000002299">
    <property type="component" value="Segment"/>
</dbReference>
<dbReference type="EMBL" id="DQ840344">
    <property type="protein sequence ID" value="ACE78272.1"/>
    <property type="molecule type" value="Genomic_DNA"/>
</dbReference>
<organism evidence="1 2">
    <name type="scientific">Bacillus phage 1</name>
    <dbReference type="NCBI Taxonomy" id="2785079"/>
    <lineage>
        <taxon>Viruses</taxon>
        <taxon>Duplodnaviria</taxon>
        <taxon>Heunggongvirae</taxon>
        <taxon>Uroviricota</taxon>
        <taxon>Caudoviricetes</taxon>
        <taxon>Svunavirus</taxon>
        <taxon>Svunavirus sv1</taxon>
    </lineage>
</organism>
<evidence type="ECO:0000313" key="2">
    <source>
        <dbReference type="Proteomes" id="UP000002299"/>
    </source>
</evidence>
<dbReference type="RefSeq" id="YP_010579112.1">
    <property type="nucleotide sequence ID" value="NC_009737.2"/>
</dbReference>
<accession>B3RH27</accession>
<keyword evidence="2" id="KW-1185">Reference proteome</keyword>
<dbReference type="KEGG" id="vg:5687527"/>
<proteinExistence type="predicted"/>
<evidence type="ECO:0000313" key="1">
    <source>
        <dbReference type="EMBL" id="ACE78272.1"/>
    </source>
</evidence>
<reference evidence="1" key="1">
    <citation type="submission" date="2008-06" db="EMBL/GenBank/DDBJ databases">
        <title>A novel thermophilic bacteriophage bv1 isolated from a hot spring.</title>
        <authorList>
            <person name="Liu B."/>
            <person name="Zhang X."/>
        </authorList>
    </citation>
    <scope>NUCLEOTIDE SEQUENCE [LARGE SCALE GENOMIC DNA]</scope>
</reference>